<evidence type="ECO:0000313" key="2">
    <source>
        <dbReference type="Proteomes" id="UP000005555"/>
    </source>
</evidence>
<evidence type="ECO:0000313" key="1">
    <source>
        <dbReference type="EMBL" id="EAS46218.1"/>
    </source>
</evidence>
<proteinExistence type="predicted"/>
<name>Q1YPZ1_9GAMM</name>
<reference evidence="1 2" key="1">
    <citation type="submission" date="2006-03" db="EMBL/GenBank/DDBJ databases">
        <authorList>
            <person name="Giovannoni S.J."/>
            <person name="Cho J.-C."/>
            <person name="Ferriera S."/>
            <person name="Johnson J."/>
            <person name="Kravitz S."/>
            <person name="Halpern A."/>
            <person name="Remington K."/>
            <person name="Beeson K."/>
            <person name="Tran B."/>
            <person name="Rogers Y.-H."/>
            <person name="Friedman R."/>
            <person name="Venter J.C."/>
        </authorList>
    </citation>
    <scope>NUCLEOTIDE SEQUENCE [LARGE SCALE GENOMIC DNA]</scope>
    <source>
        <strain evidence="1 2">HTCC2207</strain>
    </source>
</reference>
<organism evidence="1 2">
    <name type="scientific">gamma proteobacterium HTCC2207</name>
    <dbReference type="NCBI Taxonomy" id="314287"/>
    <lineage>
        <taxon>Bacteria</taxon>
        <taxon>Pseudomonadati</taxon>
        <taxon>Pseudomonadota</taxon>
        <taxon>Gammaproteobacteria</taxon>
        <taxon>Cellvibrionales</taxon>
        <taxon>Porticoccaceae</taxon>
        <taxon>SAR92 clade</taxon>
    </lineage>
</organism>
<keyword evidence="2" id="KW-1185">Reference proteome</keyword>
<dbReference type="EMBL" id="AAPI01000008">
    <property type="protein sequence ID" value="EAS46218.1"/>
    <property type="molecule type" value="Genomic_DNA"/>
</dbReference>
<sequence>MTDQQTEPQAQQQAINIDARKLFNLGANLLVAGFKNQSPENAKKLFKELKQGVSVKSGELTGEPSGVKIPIRLELDRSEYKGQFNFPNFELSLNAMLQKFQTEVRKDKELKDLRTLTNEATGGIVFNLPTGVEIQGNLNVLMLSMEPSADSLAVRLIFVDSTQFQQQV</sequence>
<comment type="caution">
    <text evidence="1">The sequence shown here is derived from an EMBL/GenBank/DDBJ whole genome shotgun (WGS) entry which is preliminary data.</text>
</comment>
<gene>
    <name evidence="1" type="ORF">GB2207_05639</name>
</gene>
<protein>
    <submittedName>
        <fullName evidence="1">Uncharacterized protein</fullName>
    </submittedName>
</protein>
<dbReference type="AlphaFoldDB" id="Q1YPZ1"/>
<accession>Q1YPZ1</accession>
<dbReference type="HOGENOM" id="CLU_1584095_0_0_6"/>
<dbReference type="OrthoDB" id="5733942at2"/>
<dbReference type="Proteomes" id="UP000005555">
    <property type="component" value="Unassembled WGS sequence"/>
</dbReference>
<dbReference type="STRING" id="314287.GB2207_05639"/>